<protein>
    <submittedName>
        <fullName evidence="6">Uncharacterized protein</fullName>
    </submittedName>
</protein>
<reference evidence="6" key="2">
    <citation type="submission" date="2025-08" db="UniProtKB">
        <authorList>
            <consortium name="Ensembl"/>
        </authorList>
    </citation>
    <scope>IDENTIFICATION</scope>
</reference>
<feature type="chain" id="PRO_5034070884" evidence="5">
    <location>
        <begin position="18"/>
        <end position="158"/>
    </location>
</feature>
<evidence type="ECO:0000256" key="1">
    <source>
        <dbReference type="ARBA" id="ARBA00004613"/>
    </source>
</evidence>
<dbReference type="InterPro" id="IPR001894">
    <property type="entry name" value="Cathelicidin-like"/>
</dbReference>
<dbReference type="GeneTree" id="ENSGT01110000268138"/>
<dbReference type="Proteomes" id="UP000694390">
    <property type="component" value="Chromosome 2"/>
</dbReference>
<dbReference type="GO" id="GO:0001530">
    <property type="term" value="F:lipopolysaccharide binding"/>
    <property type="evidence" value="ECO:0007669"/>
    <property type="project" value="TreeGrafter"/>
</dbReference>
<dbReference type="Pfam" id="PF00666">
    <property type="entry name" value="Cathelicidins"/>
    <property type="match status" value="1"/>
</dbReference>
<keyword evidence="5" id="KW-0732">Signal</keyword>
<dbReference type="PANTHER" id="PTHR10206:SF0">
    <property type="entry name" value="CATHELICIDIN B1-RELATED"/>
    <property type="match status" value="1"/>
</dbReference>
<reference evidence="6" key="3">
    <citation type="submission" date="2025-09" db="UniProtKB">
        <authorList>
            <consortium name="Ensembl"/>
        </authorList>
    </citation>
    <scope>IDENTIFICATION</scope>
</reference>
<accession>A0A8C4WCN5</accession>
<dbReference type="Gene3D" id="3.10.450.10">
    <property type="match status" value="1"/>
</dbReference>
<evidence type="ECO:0000256" key="3">
    <source>
        <dbReference type="ARBA" id="ARBA00022525"/>
    </source>
</evidence>
<dbReference type="GO" id="GO:0005615">
    <property type="term" value="C:extracellular space"/>
    <property type="evidence" value="ECO:0007669"/>
    <property type="project" value="TreeGrafter"/>
</dbReference>
<dbReference type="GO" id="GO:0061844">
    <property type="term" value="P:antimicrobial humoral immune response mediated by antimicrobial peptide"/>
    <property type="evidence" value="ECO:0007669"/>
    <property type="project" value="TreeGrafter"/>
</dbReference>
<sequence length="158" mass="16847">MASCWAVLLLLVTVAAAVPVKTPQPYEKAIARAIAFYNQGPTVKYAFRLLTATPPPEVGTISNTLQLNFTIMETTCPASDKTPVEQCAFKENGVRNSSGGGDSAMFSCLAHLCQDDVIITTQKDLFSASLRSVNPPVLAGGQITLKIRKKCVAQCLGL</sequence>
<feature type="signal peptide" evidence="5">
    <location>
        <begin position="1"/>
        <end position="17"/>
    </location>
</feature>
<reference evidence="6" key="1">
    <citation type="submission" date="2019-06" db="EMBL/GenBank/DDBJ databases">
        <title>G10K-VGP Goodes thornscrub tortoise genome, primary haplotype.</title>
        <authorList>
            <person name="Murphy B."/>
            <person name="Edwards T."/>
            <person name="Rhie A."/>
            <person name="Koren S."/>
            <person name="Phillippy A."/>
            <person name="Fedrigo O."/>
            <person name="Haase B."/>
            <person name="Mountcastle J."/>
            <person name="Lewin H."/>
            <person name="Damas J."/>
            <person name="Howe K."/>
            <person name="Formenti G."/>
            <person name="Myers G."/>
            <person name="Durbin R."/>
            <person name="Jarvis E.D."/>
        </authorList>
    </citation>
    <scope>NUCLEOTIDE SEQUENCE [LARGE SCALE GENOMIC DNA]</scope>
</reference>
<comment type="subcellular location">
    <subcellularLocation>
        <location evidence="1">Secreted</location>
    </subcellularLocation>
</comment>
<dbReference type="GO" id="GO:0045087">
    <property type="term" value="P:innate immune response"/>
    <property type="evidence" value="ECO:0007669"/>
    <property type="project" value="TreeGrafter"/>
</dbReference>
<dbReference type="GO" id="GO:0050830">
    <property type="term" value="P:defense response to Gram-positive bacterium"/>
    <property type="evidence" value="ECO:0007669"/>
    <property type="project" value="TreeGrafter"/>
</dbReference>
<evidence type="ECO:0000256" key="4">
    <source>
        <dbReference type="ARBA" id="ARBA00023157"/>
    </source>
</evidence>
<dbReference type="PANTHER" id="PTHR10206">
    <property type="entry name" value="CATHELICIDIN"/>
    <property type="match status" value="1"/>
</dbReference>
<dbReference type="InterPro" id="IPR046350">
    <property type="entry name" value="Cystatin_sf"/>
</dbReference>
<evidence type="ECO:0000313" key="6">
    <source>
        <dbReference type="Ensembl" id="ENSGEVP00005014167.1"/>
    </source>
</evidence>
<dbReference type="OrthoDB" id="9930485at2759"/>
<keyword evidence="4" id="KW-1015">Disulfide bond</keyword>
<dbReference type="Ensembl" id="ENSGEVT00005014855.1">
    <property type="protein sequence ID" value="ENSGEVP00005014167.1"/>
    <property type="gene ID" value="ENSGEVG00005010072.1"/>
</dbReference>
<proteinExistence type="inferred from homology"/>
<dbReference type="AlphaFoldDB" id="A0A8C4WCN5"/>
<name>A0A8C4WCN5_9SAUR</name>
<keyword evidence="7" id="KW-1185">Reference proteome</keyword>
<dbReference type="GO" id="GO:0050829">
    <property type="term" value="P:defense response to Gram-negative bacterium"/>
    <property type="evidence" value="ECO:0007669"/>
    <property type="project" value="TreeGrafter"/>
</dbReference>
<dbReference type="SUPFAM" id="SSF54403">
    <property type="entry name" value="Cystatin/monellin"/>
    <property type="match status" value="1"/>
</dbReference>
<dbReference type="FunFam" id="3.10.450.10:FF:000003">
    <property type="entry name" value="Cathelicidin antimicrobial peptide"/>
    <property type="match status" value="1"/>
</dbReference>
<comment type="similarity">
    <text evidence="2">Belongs to the cathelicidin family.</text>
</comment>
<evidence type="ECO:0000313" key="7">
    <source>
        <dbReference type="Proteomes" id="UP000694390"/>
    </source>
</evidence>
<keyword evidence="3" id="KW-0964">Secreted</keyword>
<evidence type="ECO:0000256" key="5">
    <source>
        <dbReference type="SAM" id="SignalP"/>
    </source>
</evidence>
<organism evidence="6 7">
    <name type="scientific">Gopherus evgoodei</name>
    <name type="common">Goodes thornscrub tortoise</name>
    <dbReference type="NCBI Taxonomy" id="1825980"/>
    <lineage>
        <taxon>Eukaryota</taxon>
        <taxon>Metazoa</taxon>
        <taxon>Chordata</taxon>
        <taxon>Craniata</taxon>
        <taxon>Vertebrata</taxon>
        <taxon>Euteleostomi</taxon>
        <taxon>Archelosauria</taxon>
        <taxon>Testudinata</taxon>
        <taxon>Testudines</taxon>
        <taxon>Cryptodira</taxon>
        <taxon>Durocryptodira</taxon>
        <taxon>Testudinoidea</taxon>
        <taxon>Testudinidae</taxon>
        <taxon>Gopherus</taxon>
    </lineage>
</organism>
<evidence type="ECO:0000256" key="2">
    <source>
        <dbReference type="ARBA" id="ARBA00005320"/>
    </source>
</evidence>